<dbReference type="OrthoDB" id="2757672at2759"/>
<proteinExistence type="predicted"/>
<reference evidence="1" key="1">
    <citation type="journal article" date="2018" name="Genome Biol. Evol.">
        <title>Genomics and development of Lentinus tigrinus, a white-rot wood-decaying mushroom with dimorphic fruiting bodies.</title>
        <authorList>
            <person name="Wu B."/>
            <person name="Xu Z."/>
            <person name="Knudson A."/>
            <person name="Carlson A."/>
            <person name="Chen N."/>
            <person name="Kovaka S."/>
            <person name="LaButti K."/>
            <person name="Lipzen A."/>
            <person name="Pennachio C."/>
            <person name="Riley R."/>
            <person name="Schakwitz W."/>
            <person name="Umezawa K."/>
            <person name="Ohm R.A."/>
            <person name="Grigoriev I.V."/>
            <person name="Nagy L.G."/>
            <person name="Gibbons J."/>
            <person name="Hibbett D."/>
        </authorList>
    </citation>
    <scope>NUCLEOTIDE SEQUENCE [LARGE SCALE GENOMIC DNA]</scope>
    <source>
        <strain evidence="1">ALCF2SS1-6</strain>
    </source>
</reference>
<protein>
    <submittedName>
        <fullName evidence="1">Uncharacterized protein</fullName>
    </submittedName>
</protein>
<dbReference type="Proteomes" id="UP000313359">
    <property type="component" value="Unassembled WGS sequence"/>
</dbReference>
<accession>A0A5C2T5R7</accession>
<keyword evidence="2" id="KW-1185">Reference proteome</keyword>
<dbReference type="EMBL" id="ML122250">
    <property type="protein sequence ID" value="RPD67246.1"/>
    <property type="molecule type" value="Genomic_DNA"/>
</dbReference>
<name>A0A5C2T5R7_9APHY</name>
<dbReference type="AlphaFoldDB" id="A0A5C2T5R7"/>
<evidence type="ECO:0000313" key="1">
    <source>
        <dbReference type="EMBL" id="RPD67246.1"/>
    </source>
</evidence>
<gene>
    <name evidence="1" type="ORF">L227DRAFT_605646</name>
</gene>
<sequence>MSNADALAALEEQRMCIDVMHAELEGDIGRQLQPYGFSTDPASWHASAPTVLRDANLEYRHDSKVAIVEGARKLRRQKHNLAETSSRLDAVSEKENNLRKIDFTMRRLYIERGNDISSVQEYAFKDIFKTVDESKALFYEELSCAKSTWLIYEPYLRILDQRKEDVRAFTHRLDGAVSQRANIVGIRPELARLKDLHDARETLSQNAASLFVRLSETFSQATVISRNRFDREMSQYEAIVTAYEDQFSVQQDLMEKILSYLEDAESAPAYVPGVEPGQEVRIDLLREAINKFDVVLEKLCILDQIYDPLRLTIARMTACFKRSGTVKISEALVLERIPIQASGVATRAQLNGRCTFGAFLQATRHELDFIYDFSPKGTH</sequence>
<evidence type="ECO:0000313" key="2">
    <source>
        <dbReference type="Proteomes" id="UP000313359"/>
    </source>
</evidence>
<organism evidence="1 2">
    <name type="scientific">Lentinus tigrinus ALCF2SS1-6</name>
    <dbReference type="NCBI Taxonomy" id="1328759"/>
    <lineage>
        <taxon>Eukaryota</taxon>
        <taxon>Fungi</taxon>
        <taxon>Dikarya</taxon>
        <taxon>Basidiomycota</taxon>
        <taxon>Agaricomycotina</taxon>
        <taxon>Agaricomycetes</taxon>
        <taxon>Polyporales</taxon>
        <taxon>Polyporaceae</taxon>
        <taxon>Lentinus</taxon>
    </lineage>
</organism>